<feature type="compositionally biased region" description="Basic and acidic residues" evidence="12">
    <location>
        <begin position="957"/>
        <end position="977"/>
    </location>
</feature>
<dbReference type="Proteomes" id="UP000663829">
    <property type="component" value="Unassembled WGS sequence"/>
</dbReference>
<comment type="similarity">
    <text evidence="2">Belongs to the NFX1 family.</text>
</comment>
<keyword evidence="4 11" id="KW-0479">Metal-binding</keyword>
<evidence type="ECO:0000313" key="16">
    <source>
        <dbReference type="EMBL" id="CAF1013368.1"/>
    </source>
</evidence>
<evidence type="ECO:0000256" key="8">
    <source>
        <dbReference type="ARBA" id="ARBA00022853"/>
    </source>
</evidence>
<feature type="domain" description="PHD-type" evidence="13">
    <location>
        <begin position="1038"/>
        <end position="1085"/>
    </location>
</feature>
<dbReference type="Proteomes" id="UP000677228">
    <property type="component" value="Unassembled WGS sequence"/>
</dbReference>
<evidence type="ECO:0000313" key="17">
    <source>
        <dbReference type="EMBL" id="CAF3596973.1"/>
    </source>
</evidence>
<feature type="compositionally biased region" description="Low complexity" evidence="12">
    <location>
        <begin position="677"/>
        <end position="687"/>
    </location>
</feature>
<keyword evidence="8 11" id="KW-0156">Chromatin regulator</keyword>
<dbReference type="InterPro" id="IPR034078">
    <property type="entry name" value="NFX1_fam"/>
</dbReference>
<feature type="compositionally biased region" description="Polar residues" evidence="12">
    <location>
        <begin position="658"/>
        <end position="669"/>
    </location>
</feature>
<accession>A0A813TGE4</accession>
<feature type="region of interest" description="Disordered" evidence="12">
    <location>
        <begin position="32"/>
        <end position="55"/>
    </location>
</feature>
<dbReference type="PROSITE" id="PS50016">
    <property type="entry name" value="ZF_PHD_2"/>
    <property type="match status" value="2"/>
</dbReference>
<keyword evidence="7 11" id="KW-0862">Zinc</keyword>
<evidence type="ECO:0000256" key="11">
    <source>
        <dbReference type="RuleBase" id="RU361213"/>
    </source>
</evidence>
<dbReference type="Proteomes" id="UP000682733">
    <property type="component" value="Unassembled WGS sequence"/>
</dbReference>
<dbReference type="SUPFAM" id="SSF57903">
    <property type="entry name" value="FYVE/PHD zinc finger"/>
    <property type="match status" value="1"/>
</dbReference>
<feature type="domain" description="PHD-type" evidence="13">
    <location>
        <begin position="93"/>
        <end position="162"/>
    </location>
</feature>
<dbReference type="Pfam" id="PF01422">
    <property type="entry name" value="zf-NF-X1"/>
    <property type="match status" value="8"/>
</dbReference>
<dbReference type="SMART" id="SM00438">
    <property type="entry name" value="ZnF_NFX"/>
    <property type="match status" value="7"/>
</dbReference>
<dbReference type="GO" id="GO:0005634">
    <property type="term" value="C:nucleus"/>
    <property type="evidence" value="ECO:0007669"/>
    <property type="project" value="UniProtKB-SubCell"/>
</dbReference>
<feature type="region of interest" description="Disordered" evidence="12">
    <location>
        <begin position="655"/>
        <end position="752"/>
    </location>
</feature>
<evidence type="ECO:0000256" key="5">
    <source>
        <dbReference type="ARBA" id="ARBA00022737"/>
    </source>
</evidence>
<dbReference type="InterPro" id="IPR019786">
    <property type="entry name" value="Zinc_finger_PHD-type_CS"/>
</dbReference>
<evidence type="ECO:0000259" key="14">
    <source>
        <dbReference type="PROSITE" id="PS50089"/>
    </source>
</evidence>
<evidence type="ECO:0000259" key="13">
    <source>
        <dbReference type="PROSITE" id="PS50016"/>
    </source>
</evidence>
<dbReference type="PROSITE" id="PS50089">
    <property type="entry name" value="ZF_RING_2"/>
    <property type="match status" value="1"/>
</dbReference>
<dbReference type="Pfam" id="PF12998">
    <property type="entry name" value="ING"/>
    <property type="match status" value="1"/>
</dbReference>
<dbReference type="InterPro" id="IPR001965">
    <property type="entry name" value="Znf_PHD"/>
</dbReference>
<evidence type="ECO:0000256" key="7">
    <source>
        <dbReference type="ARBA" id="ARBA00022833"/>
    </source>
</evidence>
<comment type="domain">
    <text evidence="11">The PHD-type zinc finger mediates the binding to H3K4me3.</text>
</comment>
<dbReference type="InterPro" id="IPR024610">
    <property type="entry name" value="ING_N_histone-binding"/>
</dbReference>
<reference evidence="15" key="1">
    <citation type="submission" date="2021-02" db="EMBL/GenBank/DDBJ databases">
        <authorList>
            <person name="Nowell W R."/>
        </authorList>
    </citation>
    <scope>NUCLEOTIDE SEQUENCE</scope>
</reference>
<comment type="similarity">
    <text evidence="3 11">Belongs to the ING family.</text>
</comment>
<evidence type="ECO:0000256" key="9">
    <source>
        <dbReference type="ARBA" id="ARBA00023242"/>
    </source>
</evidence>
<keyword evidence="9 11" id="KW-0539">Nucleus</keyword>
<dbReference type="GO" id="GO:0000977">
    <property type="term" value="F:RNA polymerase II transcription regulatory region sequence-specific DNA binding"/>
    <property type="evidence" value="ECO:0007669"/>
    <property type="project" value="TreeGrafter"/>
</dbReference>
<evidence type="ECO:0000256" key="3">
    <source>
        <dbReference type="ARBA" id="ARBA00010210"/>
    </source>
</evidence>
<keyword evidence="5" id="KW-0677">Repeat</keyword>
<evidence type="ECO:0000256" key="12">
    <source>
        <dbReference type="SAM" id="MobiDB-lite"/>
    </source>
</evidence>
<dbReference type="PANTHER" id="PTHR12360:SF1">
    <property type="entry name" value="NF-X1-TYPE ZINC FINGER PROTEIN NFXL1"/>
    <property type="match status" value="1"/>
</dbReference>
<sequence length="1085" mass="121353">MDATARFERIAKQNHENIKRLLSVENESLKDDEYNNNNQFQDDSDGEGDGGDQEDDSYIKQVLEKTKNTFKGVTSDDLGRTYQYLIDSLSSGANICLICIDSIKKTDPIWNCSGCYGAFHIVCIQKWIKDGVYQTLLHSDNDSHNNKKQQSVAWHCPKCRAEFDQKDTPKRYYCYCLKEIDPTFDPWSVPHSCGQTCGKDLIPNCGHICLLLCHPGPCPPCAKQVNVRCYCSQSGPTARRCGYKGWSCSLKCSKLLSCQHHKCEQICHPGSCSPCNKTSLKTCLCGRTKDVRNCNEAVFQCDKPCNRPLSCSIHKCEKICHTGACGKCPREGLRTCPCGKTKYENLPCSEDIMPCGDTCGKRLDCGKHFCMRRCHLGDCETCRQMTTKKCRCGLKEKSVPCCQEYLCETKCTKMRICGKHQCKKKSQRSTPNVPWTLKEKSKLIKQSLPCPPCQVQTSVSCFGAHDTKLVPCSMAQQYCCGKICGRTLKCGNHICNLPCHDVKDAPNSVEAGKRCIHCEEMCSKQRPNGCSHSCPLMCHPNDCPRCLQRLRFRCHCNSEVLYSNCHTFTSSSPEEQEKIKSCQKPCSKILTCGHACTWKCHSGPCSPLSECTKSVSIRCLCKHLVHQVPCNEVNTNKSGHRLPCDDTCIAAKNKNKNRTPSFTSNPSESNENDDTESTTISGETGTEQPSLSPVIAVPTTTSRKNRKRANAAENKLSSPSPLPKSVLTKPVEPSPNIVVPKKVKSKPSDKMSQSTAIDQTIAFDYMKEYMDYQDNGVDYSHSLTQIRTYDVSLQDCYRRVKELFHHLQVENDTSLQLHNPQQCQTMLIDALIQAKIIGDNKMRLSQQILDSTEKKAKKLKTAFQKYSTLFFDELFVHLKSYIFRILVESIDQQYHQHNGSSSDNNLECDSENEYDSESGPRSTSNYPKHDLKRDSIATSLWKRKTTSSSTALNLKRKCNDQNDKSNTNDHDSHQNSRDRKKSSQRHTSNAQSTSSSGNGGGGGGGGSGGTGGAGAGGTNGNKKPKLNEAAVLMHSEEPTYCLCSQLSYGEMICCDNRTCEIEWFHFNCVNLTTKPKGKWYCPRCR</sequence>
<dbReference type="GO" id="GO:0008270">
    <property type="term" value="F:zinc ion binding"/>
    <property type="evidence" value="ECO:0007669"/>
    <property type="project" value="UniProtKB-KW"/>
</dbReference>
<feature type="compositionally biased region" description="Acidic residues" evidence="12">
    <location>
        <begin position="42"/>
        <end position="55"/>
    </location>
</feature>
<dbReference type="InterPro" id="IPR019787">
    <property type="entry name" value="Znf_PHD-finger"/>
</dbReference>
<dbReference type="InterPro" id="IPR013083">
    <property type="entry name" value="Znf_RING/FYVE/PHD"/>
</dbReference>
<feature type="non-terminal residue" evidence="15">
    <location>
        <position position="1"/>
    </location>
</feature>
<evidence type="ECO:0000256" key="2">
    <source>
        <dbReference type="ARBA" id="ARBA00007269"/>
    </source>
</evidence>
<feature type="domain" description="RING-type" evidence="14">
    <location>
        <begin position="96"/>
        <end position="160"/>
    </location>
</feature>
<evidence type="ECO:0000256" key="10">
    <source>
        <dbReference type="PROSITE-ProRule" id="PRU00175"/>
    </source>
</evidence>
<feature type="compositionally biased region" description="Gly residues" evidence="12">
    <location>
        <begin position="997"/>
        <end position="1019"/>
    </location>
</feature>
<evidence type="ECO:0000313" key="19">
    <source>
        <dbReference type="Proteomes" id="UP000663829"/>
    </source>
</evidence>
<dbReference type="CDD" id="cd16697">
    <property type="entry name" value="RING-CH-C4HC3_NFXL1"/>
    <property type="match status" value="1"/>
</dbReference>
<dbReference type="Proteomes" id="UP000681722">
    <property type="component" value="Unassembled WGS sequence"/>
</dbReference>
<name>A0A813TGE4_9BILA</name>
<evidence type="ECO:0000313" key="15">
    <source>
        <dbReference type="EMBL" id="CAF0811312.1"/>
    </source>
</evidence>
<dbReference type="CDD" id="cd06008">
    <property type="entry name" value="NF-X1-zinc-finger"/>
    <property type="match status" value="5"/>
</dbReference>
<comment type="subunit">
    <text evidence="11">Component of an histone acetyltransferase complex. Interacts with H3K4me3 and to a lesser extent with H3K4me2.</text>
</comment>
<dbReference type="FunFam" id="3.30.40.10:FF:000016">
    <property type="entry name" value="Inhibitor of growth protein"/>
    <property type="match status" value="1"/>
</dbReference>
<dbReference type="AlphaFoldDB" id="A0A813TGE4"/>
<dbReference type="PROSITE" id="PS01359">
    <property type="entry name" value="ZF_PHD_1"/>
    <property type="match status" value="1"/>
</dbReference>
<feature type="compositionally biased region" description="Acidic residues" evidence="12">
    <location>
        <begin position="906"/>
        <end position="916"/>
    </location>
</feature>
<dbReference type="Gene3D" id="3.30.40.10">
    <property type="entry name" value="Zinc/RING finger domain, C3HC4 (zinc finger)"/>
    <property type="match status" value="1"/>
</dbReference>
<dbReference type="GO" id="GO:0000981">
    <property type="term" value="F:DNA-binding transcription factor activity, RNA polymerase II-specific"/>
    <property type="evidence" value="ECO:0007669"/>
    <property type="project" value="TreeGrafter"/>
</dbReference>
<dbReference type="EMBL" id="CAJNOK010006751">
    <property type="protein sequence ID" value="CAF1013368.1"/>
    <property type="molecule type" value="Genomic_DNA"/>
</dbReference>
<evidence type="ECO:0000256" key="1">
    <source>
        <dbReference type="ARBA" id="ARBA00004123"/>
    </source>
</evidence>
<proteinExistence type="inferred from homology"/>
<dbReference type="GO" id="GO:0006325">
    <property type="term" value="P:chromatin organization"/>
    <property type="evidence" value="ECO:0007669"/>
    <property type="project" value="UniProtKB-KW"/>
</dbReference>
<feature type="compositionally biased region" description="Low complexity" evidence="12">
    <location>
        <begin position="715"/>
        <end position="740"/>
    </location>
</feature>
<feature type="compositionally biased region" description="Polar residues" evidence="12">
    <location>
        <begin position="895"/>
        <end position="905"/>
    </location>
</feature>
<keyword evidence="6 10" id="KW-0863">Zinc-finger</keyword>
<evidence type="ECO:0000256" key="4">
    <source>
        <dbReference type="ARBA" id="ARBA00022723"/>
    </source>
</evidence>
<dbReference type="EMBL" id="CAJOBC010000526">
    <property type="protein sequence ID" value="CAF3596973.1"/>
    <property type="molecule type" value="Genomic_DNA"/>
</dbReference>
<dbReference type="InterPro" id="IPR000967">
    <property type="entry name" value="Znf_NFX1"/>
</dbReference>
<comment type="subcellular location">
    <subcellularLocation>
        <location evidence="1 11">Nucleus</location>
    </subcellularLocation>
</comment>
<evidence type="ECO:0000256" key="6">
    <source>
        <dbReference type="ARBA" id="ARBA00022771"/>
    </source>
</evidence>
<dbReference type="EMBL" id="CAJOBA010006761">
    <property type="protein sequence ID" value="CAF3782350.1"/>
    <property type="molecule type" value="Genomic_DNA"/>
</dbReference>
<feature type="region of interest" description="Disordered" evidence="12">
    <location>
        <begin position="947"/>
        <end position="1021"/>
    </location>
</feature>
<gene>
    <name evidence="15" type="ORF">GPM918_LOCUS4045</name>
    <name evidence="16" type="ORF">OVA965_LOCUS15156</name>
    <name evidence="17" type="ORF">SRO942_LOCUS4045</name>
    <name evidence="18" type="ORF">TMI583_LOCUS15164</name>
</gene>
<dbReference type="SMART" id="SM00249">
    <property type="entry name" value="PHD"/>
    <property type="match status" value="2"/>
</dbReference>
<comment type="function">
    <text evidence="11">Component of an histone acetyltransferase complex.</text>
</comment>
<dbReference type="InterPro" id="IPR011011">
    <property type="entry name" value="Znf_FYVE_PHD"/>
</dbReference>
<protein>
    <recommendedName>
        <fullName evidence="11">Inhibitor of growth protein</fullName>
    </recommendedName>
</protein>
<dbReference type="PANTHER" id="PTHR12360">
    <property type="entry name" value="NUCLEAR TRANSCRIPTION FACTOR, X-BOX BINDING 1 NFX1"/>
    <property type="match status" value="1"/>
</dbReference>
<dbReference type="InterPro" id="IPR001841">
    <property type="entry name" value="Znf_RING"/>
</dbReference>
<dbReference type="EMBL" id="CAJNOQ010000526">
    <property type="protein sequence ID" value="CAF0811312.1"/>
    <property type="molecule type" value="Genomic_DNA"/>
</dbReference>
<organism evidence="15 19">
    <name type="scientific">Didymodactylos carnosus</name>
    <dbReference type="NCBI Taxonomy" id="1234261"/>
    <lineage>
        <taxon>Eukaryota</taxon>
        <taxon>Metazoa</taxon>
        <taxon>Spiralia</taxon>
        <taxon>Gnathifera</taxon>
        <taxon>Rotifera</taxon>
        <taxon>Eurotatoria</taxon>
        <taxon>Bdelloidea</taxon>
        <taxon>Philodinida</taxon>
        <taxon>Philodinidae</taxon>
        <taxon>Didymodactylos</taxon>
    </lineage>
</organism>
<comment type="caution">
    <text evidence="15">The sequence shown here is derived from an EMBL/GenBank/DDBJ whole genome shotgun (WGS) entry which is preliminary data.</text>
</comment>
<feature type="region of interest" description="Disordered" evidence="12">
    <location>
        <begin position="895"/>
        <end position="931"/>
    </location>
</feature>
<dbReference type="SUPFAM" id="SSF57850">
    <property type="entry name" value="RING/U-box"/>
    <property type="match status" value="1"/>
</dbReference>
<dbReference type="OrthoDB" id="536399at2759"/>
<feature type="compositionally biased region" description="Low complexity" evidence="12">
    <location>
        <begin position="987"/>
        <end position="996"/>
    </location>
</feature>
<keyword evidence="19" id="KW-1185">Reference proteome</keyword>
<evidence type="ECO:0000313" key="18">
    <source>
        <dbReference type="EMBL" id="CAF3782350.1"/>
    </source>
</evidence>